<gene>
    <name evidence="2" type="ORF">Stube_69780</name>
</gene>
<protein>
    <submittedName>
        <fullName evidence="2">Uncharacterized protein</fullName>
    </submittedName>
</protein>
<keyword evidence="1" id="KW-0472">Membrane</keyword>
<feature type="transmembrane region" description="Helical" evidence="1">
    <location>
        <begin position="78"/>
        <end position="96"/>
    </location>
</feature>
<accession>A0A640V5V7</accession>
<dbReference type="AlphaFoldDB" id="A0A640V5V7"/>
<evidence type="ECO:0000256" key="1">
    <source>
        <dbReference type="SAM" id="Phobius"/>
    </source>
</evidence>
<evidence type="ECO:0000313" key="3">
    <source>
        <dbReference type="Proteomes" id="UP000431826"/>
    </source>
</evidence>
<comment type="caution">
    <text evidence="2">The sequence shown here is derived from an EMBL/GenBank/DDBJ whole genome shotgun (WGS) entry which is preliminary data.</text>
</comment>
<proteinExistence type="predicted"/>
<feature type="transmembrane region" description="Helical" evidence="1">
    <location>
        <begin position="45"/>
        <end position="66"/>
    </location>
</feature>
<dbReference type="EMBL" id="BLIR01000003">
    <property type="protein sequence ID" value="GFE42305.1"/>
    <property type="molecule type" value="Genomic_DNA"/>
</dbReference>
<sequence>MLDRGIMQTVKKTRGQMVSDNIWFSFAAFLFVSFLGFTLGKGEAWGKFAWAAYFAGWVPPLGMLVWHAIRNKKINDGASVIFGILAVFGVVCWLNHSDTFPL</sequence>
<keyword evidence="1" id="KW-0812">Transmembrane</keyword>
<organism evidence="2 3">
    <name type="scientific">Streptomyces tubercidicus</name>
    <dbReference type="NCBI Taxonomy" id="47759"/>
    <lineage>
        <taxon>Bacteria</taxon>
        <taxon>Bacillati</taxon>
        <taxon>Actinomycetota</taxon>
        <taxon>Actinomycetes</taxon>
        <taxon>Kitasatosporales</taxon>
        <taxon>Streptomycetaceae</taxon>
        <taxon>Streptomyces</taxon>
    </lineage>
</organism>
<keyword evidence="1" id="KW-1133">Transmembrane helix</keyword>
<dbReference type="Proteomes" id="UP000431826">
    <property type="component" value="Unassembled WGS sequence"/>
</dbReference>
<feature type="transmembrane region" description="Helical" evidence="1">
    <location>
        <begin position="21"/>
        <end position="39"/>
    </location>
</feature>
<name>A0A640V5V7_9ACTN</name>
<keyword evidence="3" id="KW-1185">Reference proteome</keyword>
<evidence type="ECO:0000313" key="2">
    <source>
        <dbReference type="EMBL" id="GFE42305.1"/>
    </source>
</evidence>
<reference evidence="2 3" key="1">
    <citation type="submission" date="2019-12" db="EMBL/GenBank/DDBJ databases">
        <title>Whole genome shotgun sequence of Streptomyces tubercidicus NBRC 13090.</title>
        <authorList>
            <person name="Ichikawa N."/>
            <person name="Kimura A."/>
            <person name="Kitahashi Y."/>
            <person name="Komaki H."/>
            <person name="Tamura T."/>
        </authorList>
    </citation>
    <scope>NUCLEOTIDE SEQUENCE [LARGE SCALE GENOMIC DNA]</scope>
    <source>
        <strain evidence="2 3">NBRC 13090</strain>
    </source>
</reference>